<dbReference type="PANTHER" id="PTHR48073">
    <property type="entry name" value="O-SUCCINYLBENZOATE SYNTHASE-RELATED"/>
    <property type="match status" value="1"/>
</dbReference>
<dbReference type="KEGG" id="thao:NI17_002210"/>
<dbReference type="InterPro" id="IPR029065">
    <property type="entry name" value="Enolase_C-like"/>
</dbReference>
<gene>
    <name evidence="3" type="ORF">NI17_002210</name>
</gene>
<accession>A0AA97M1F9</accession>
<reference evidence="3" key="1">
    <citation type="submission" date="2020-10" db="EMBL/GenBank/DDBJ databases">
        <title>De novo genome project of the cellulose decomposer Thermobifida halotolerans type strain.</title>
        <authorList>
            <person name="Nagy I."/>
            <person name="Horvath B."/>
            <person name="Kukolya J."/>
            <person name="Nagy I."/>
            <person name="Orsini M."/>
        </authorList>
    </citation>
    <scope>NUCLEOTIDE SEQUENCE</scope>
    <source>
        <strain evidence="3">DSM 44931</strain>
    </source>
</reference>
<dbReference type="InterPro" id="IPR029017">
    <property type="entry name" value="Enolase-like_N"/>
</dbReference>
<dbReference type="InterPro" id="IPR036849">
    <property type="entry name" value="Enolase-like_C_sf"/>
</dbReference>
<feature type="domain" description="Mandelate racemase/muconate lactonizing enzyme C-terminal" evidence="2">
    <location>
        <begin position="130"/>
        <end position="224"/>
    </location>
</feature>
<evidence type="ECO:0000313" key="4">
    <source>
        <dbReference type="Proteomes" id="UP000265719"/>
    </source>
</evidence>
<dbReference type="Pfam" id="PF02746">
    <property type="entry name" value="MR_MLE_N"/>
    <property type="match status" value="1"/>
</dbReference>
<dbReference type="PANTHER" id="PTHR48073:SF5">
    <property type="entry name" value="O-SUCCINYLBENZOATE SYNTHASE"/>
    <property type="match status" value="1"/>
</dbReference>
<dbReference type="SUPFAM" id="SSF54826">
    <property type="entry name" value="Enolase N-terminal domain-like"/>
    <property type="match status" value="1"/>
</dbReference>
<protein>
    <submittedName>
        <fullName evidence="3">O-succinylbenzoate synthase</fullName>
    </submittedName>
</protein>
<organism evidence="3 4">
    <name type="scientific">Thermobifida halotolerans</name>
    <dbReference type="NCBI Taxonomy" id="483545"/>
    <lineage>
        <taxon>Bacteria</taxon>
        <taxon>Bacillati</taxon>
        <taxon>Actinomycetota</taxon>
        <taxon>Actinomycetes</taxon>
        <taxon>Streptosporangiales</taxon>
        <taxon>Nocardiopsidaceae</taxon>
        <taxon>Thermobifida</taxon>
    </lineage>
</organism>
<keyword evidence="4" id="KW-1185">Reference proteome</keyword>
<dbReference type="SUPFAM" id="SSF51604">
    <property type="entry name" value="Enolase C-terminal domain-like"/>
    <property type="match status" value="1"/>
</dbReference>
<evidence type="ECO:0000256" key="1">
    <source>
        <dbReference type="ARBA" id="ARBA00022723"/>
    </source>
</evidence>
<evidence type="ECO:0000259" key="2">
    <source>
        <dbReference type="SMART" id="SM00922"/>
    </source>
</evidence>
<dbReference type="Gene3D" id="3.20.20.120">
    <property type="entry name" value="Enolase-like C-terminal domain"/>
    <property type="match status" value="1"/>
</dbReference>
<evidence type="ECO:0000313" key="3">
    <source>
        <dbReference type="EMBL" id="UOE21808.1"/>
    </source>
</evidence>
<dbReference type="GO" id="GO:0046872">
    <property type="term" value="F:metal ion binding"/>
    <property type="evidence" value="ECO:0007669"/>
    <property type="project" value="UniProtKB-KW"/>
</dbReference>
<dbReference type="EMBL" id="CP063196">
    <property type="protein sequence ID" value="UOE21808.1"/>
    <property type="molecule type" value="Genomic_DNA"/>
</dbReference>
<dbReference type="InterPro" id="IPR013342">
    <property type="entry name" value="Mandelate_racemase_C"/>
</dbReference>
<dbReference type="SFLD" id="SFLDS00001">
    <property type="entry name" value="Enolase"/>
    <property type="match status" value="1"/>
</dbReference>
<sequence length="361" mass="38599">MSLVRLPLARSGPRRRASGEHDRFARHVLIRVRDESGTSGWGEIPGADDSDWDALVADFAPALVGHCWQRPTEASEAWRPLGPRPAVAAALDTACWDLWSRQRDTPLAHALGGVRTAVTTGVTLGRQSSVEALVREVNRQVGAGCKRVRLEVGPGWDVEAVRAVQATYPFLVLQVDGGGRYTESPEDLAALHALDDYGLLAIEQPFAASDLSAHARLARDLRTPLALDDSVDSLERLDEAIRMEAAKVLNLRIGRLGGLTPARRAHDRAVDAGWRMWCGSEGESGVGRAAIVALASLPGAALPCEMPRAGERLPRDLVVPPVRSHDGIAAVPLTQSGLGHEVDERAVNALTVRSVSLGALG</sequence>
<proteinExistence type="predicted"/>
<keyword evidence="1" id="KW-0479">Metal-binding</keyword>
<dbReference type="Gene3D" id="3.30.390.10">
    <property type="entry name" value="Enolase-like, N-terminal domain"/>
    <property type="match status" value="1"/>
</dbReference>
<dbReference type="Pfam" id="PF13378">
    <property type="entry name" value="MR_MLE_C"/>
    <property type="match status" value="1"/>
</dbReference>
<name>A0AA97M1F9_9ACTN</name>
<dbReference type="GO" id="GO:0016854">
    <property type="term" value="F:racemase and epimerase activity"/>
    <property type="evidence" value="ECO:0007669"/>
    <property type="project" value="UniProtKB-ARBA"/>
</dbReference>
<dbReference type="Proteomes" id="UP000265719">
    <property type="component" value="Chromosome"/>
</dbReference>
<dbReference type="AlphaFoldDB" id="A0AA97M1F9"/>
<dbReference type="SMART" id="SM00922">
    <property type="entry name" value="MR_MLE"/>
    <property type="match status" value="1"/>
</dbReference>
<dbReference type="InterPro" id="IPR013341">
    <property type="entry name" value="Mandelate_racemase_N_dom"/>
</dbReference>